<dbReference type="AlphaFoldDB" id="A0A1Y1HMB2"/>
<dbReference type="Gene3D" id="3.90.1420.10">
    <property type="entry name" value="Rubisco LSMT, substrate-binding domain"/>
    <property type="match status" value="1"/>
</dbReference>
<dbReference type="PROSITE" id="PS50280">
    <property type="entry name" value="SET"/>
    <property type="match status" value="1"/>
</dbReference>
<evidence type="ECO:0000256" key="1">
    <source>
        <dbReference type="ARBA" id="ARBA00022603"/>
    </source>
</evidence>
<keyword evidence="7" id="KW-1185">Reference proteome</keyword>
<dbReference type="InterPro" id="IPR046341">
    <property type="entry name" value="SET_dom_sf"/>
</dbReference>
<dbReference type="Pfam" id="PF00856">
    <property type="entry name" value="SET"/>
    <property type="match status" value="1"/>
</dbReference>
<dbReference type="STRING" id="105231.A0A1Y1HMB2"/>
<dbReference type="Gene3D" id="3.90.1410.10">
    <property type="entry name" value="set domain protein methyltransferase, domain 1"/>
    <property type="match status" value="1"/>
</dbReference>
<feature type="region of interest" description="Disordered" evidence="4">
    <location>
        <begin position="414"/>
        <end position="456"/>
    </location>
</feature>
<evidence type="ECO:0000259" key="5">
    <source>
        <dbReference type="PROSITE" id="PS50280"/>
    </source>
</evidence>
<dbReference type="GO" id="GO:0016279">
    <property type="term" value="F:protein-lysine N-methyltransferase activity"/>
    <property type="evidence" value="ECO:0000318"/>
    <property type="project" value="GO_Central"/>
</dbReference>
<gene>
    <name evidence="6" type="ORF">KFL_000250200</name>
</gene>
<dbReference type="InterPro" id="IPR050600">
    <property type="entry name" value="SETD3_SETD6_MTase"/>
</dbReference>
<evidence type="ECO:0000313" key="6">
    <source>
        <dbReference type="EMBL" id="GAQ79143.1"/>
    </source>
</evidence>
<evidence type="ECO:0000256" key="2">
    <source>
        <dbReference type="ARBA" id="ARBA00022679"/>
    </source>
</evidence>
<dbReference type="InterPro" id="IPR044431">
    <property type="entry name" value="SET_RBCMT"/>
</dbReference>
<keyword evidence="3" id="KW-0949">S-adenosyl-L-methionine</keyword>
<dbReference type="PANTHER" id="PTHR13271:SF134">
    <property type="entry name" value="OS01G0976450 PROTEIN"/>
    <property type="match status" value="1"/>
</dbReference>
<dbReference type="CDD" id="cd19179">
    <property type="entry name" value="SET_RBCMT"/>
    <property type="match status" value="1"/>
</dbReference>
<protein>
    <recommendedName>
        <fullName evidence="5">SET domain-containing protein</fullName>
    </recommendedName>
</protein>
<keyword evidence="1" id="KW-0489">Methyltransferase</keyword>
<feature type="domain" description="SET" evidence="5">
    <location>
        <begin position="10"/>
        <end position="229"/>
    </location>
</feature>
<proteinExistence type="predicted"/>
<keyword evidence="2" id="KW-0808">Transferase</keyword>
<accession>A0A1Y1HMB2</accession>
<dbReference type="OMA" id="GEMHNTI"/>
<dbReference type="PANTHER" id="PTHR13271">
    <property type="entry name" value="UNCHARACTERIZED PUTATIVE METHYLTRANSFERASE"/>
    <property type="match status" value="1"/>
</dbReference>
<reference evidence="6 7" key="1">
    <citation type="journal article" date="2014" name="Nat. Commun.">
        <title>Klebsormidium flaccidum genome reveals primary factors for plant terrestrial adaptation.</title>
        <authorList>
            <person name="Hori K."/>
            <person name="Maruyama F."/>
            <person name="Fujisawa T."/>
            <person name="Togashi T."/>
            <person name="Yamamoto N."/>
            <person name="Seo M."/>
            <person name="Sato S."/>
            <person name="Yamada T."/>
            <person name="Mori H."/>
            <person name="Tajima N."/>
            <person name="Moriyama T."/>
            <person name="Ikeuchi M."/>
            <person name="Watanabe M."/>
            <person name="Wada H."/>
            <person name="Kobayashi K."/>
            <person name="Saito M."/>
            <person name="Masuda T."/>
            <person name="Sasaki-Sekimoto Y."/>
            <person name="Mashiguchi K."/>
            <person name="Awai K."/>
            <person name="Shimojima M."/>
            <person name="Masuda S."/>
            <person name="Iwai M."/>
            <person name="Nobusawa T."/>
            <person name="Narise T."/>
            <person name="Kondo S."/>
            <person name="Saito H."/>
            <person name="Sato R."/>
            <person name="Murakawa M."/>
            <person name="Ihara Y."/>
            <person name="Oshima-Yamada Y."/>
            <person name="Ohtaka K."/>
            <person name="Satoh M."/>
            <person name="Sonobe K."/>
            <person name="Ishii M."/>
            <person name="Ohtani R."/>
            <person name="Kanamori-Sato M."/>
            <person name="Honoki R."/>
            <person name="Miyazaki D."/>
            <person name="Mochizuki H."/>
            <person name="Umetsu J."/>
            <person name="Higashi K."/>
            <person name="Shibata D."/>
            <person name="Kamiya Y."/>
            <person name="Sato N."/>
            <person name="Nakamura Y."/>
            <person name="Tabata S."/>
            <person name="Ida S."/>
            <person name="Kurokawa K."/>
            <person name="Ohta H."/>
        </authorList>
    </citation>
    <scope>NUCLEOTIDE SEQUENCE [LARGE SCALE GENOMIC DNA]</scope>
    <source>
        <strain evidence="6 7">NIES-2285</strain>
    </source>
</reference>
<sequence>MARWLAARGENWLLVEGPMLPRDHPTLGRGLFTSKAVNRGESLVEVSRGLIATPQSLAEELRDALPDDVTDWGRMAVFLTLERRRGGKSEWAPYVQAMPPLEELDSTVFWSDSELALLRGSNLADVTRERRRMMAAEYDALRPVMQSRPDLFDLVPLSESEFQHGYALVCSRAWMIEDLDHISMIPFVDFFNHDGGSISHLSYDKEAGLAYIDADRDYEPGEQVLISYGDAPNATLALDFGFTLAENQHDQRAVWMPLPTADPLKPRKAELLRAAFDLQATTGGDPDGGAWFTLKESKSGAAGRGEGIPRRLQAFQRVVSATSAELDQMEAATKRGKRLASRGSLTADREAEALLALLVRLEDMYDTCREQEARLAELLRGGESPRNGLLGNDALKAESLEFDGDVDAGALGLHRSVAGEGHKNEDGGSSGSRRKADNSVTAKSTRSSEHVLSDDSVGLDGEKVARRRVQMAYDVLRGEARVLRSAVAWLRPRSTGGGFEHLLYSGRGLASMTR</sequence>
<evidence type="ECO:0000313" key="7">
    <source>
        <dbReference type="Proteomes" id="UP000054558"/>
    </source>
</evidence>
<evidence type="ECO:0000256" key="4">
    <source>
        <dbReference type="SAM" id="MobiDB-lite"/>
    </source>
</evidence>
<organism evidence="6 7">
    <name type="scientific">Klebsormidium nitens</name>
    <name type="common">Green alga</name>
    <name type="synonym">Ulothrix nitens</name>
    <dbReference type="NCBI Taxonomy" id="105231"/>
    <lineage>
        <taxon>Eukaryota</taxon>
        <taxon>Viridiplantae</taxon>
        <taxon>Streptophyta</taxon>
        <taxon>Klebsormidiophyceae</taxon>
        <taxon>Klebsormidiales</taxon>
        <taxon>Klebsormidiaceae</taxon>
        <taxon>Klebsormidium</taxon>
    </lineage>
</organism>
<dbReference type="GO" id="GO:0032259">
    <property type="term" value="P:methylation"/>
    <property type="evidence" value="ECO:0007669"/>
    <property type="project" value="UniProtKB-KW"/>
</dbReference>
<dbReference type="Proteomes" id="UP000054558">
    <property type="component" value="Unassembled WGS sequence"/>
</dbReference>
<dbReference type="EMBL" id="DF236974">
    <property type="protein sequence ID" value="GAQ79143.1"/>
    <property type="molecule type" value="Genomic_DNA"/>
</dbReference>
<name>A0A1Y1HMB2_KLENI</name>
<dbReference type="InterPro" id="IPR036464">
    <property type="entry name" value="Rubisco_LSMT_subst-bd_sf"/>
</dbReference>
<evidence type="ECO:0000256" key="3">
    <source>
        <dbReference type="ARBA" id="ARBA00022691"/>
    </source>
</evidence>
<dbReference type="InterPro" id="IPR001214">
    <property type="entry name" value="SET_dom"/>
</dbReference>
<dbReference type="OrthoDB" id="441812at2759"/>
<dbReference type="SUPFAM" id="SSF82199">
    <property type="entry name" value="SET domain"/>
    <property type="match status" value="1"/>
</dbReference>